<proteinExistence type="predicted"/>
<feature type="domain" description="GIY-YIG" evidence="1">
    <location>
        <begin position="13"/>
        <end position="93"/>
    </location>
</feature>
<organism evidence="3 4">
    <name type="scientific">Candidatus Kaiserbacteria bacterium GW2011_GWB1_52_6</name>
    <dbReference type="NCBI Taxonomy" id="1618674"/>
    <lineage>
        <taxon>Bacteria</taxon>
        <taxon>Candidatus Kaiseribacteriota</taxon>
    </lineage>
</organism>
<dbReference type="Pfam" id="PF02151">
    <property type="entry name" value="UVR"/>
    <property type="match status" value="1"/>
</dbReference>
<evidence type="ECO:0000313" key="3">
    <source>
        <dbReference type="EMBL" id="KKW26525.1"/>
    </source>
</evidence>
<dbReference type="InterPro" id="IPR001162">
    <property type="entry name" value="UvrC_RNase_H_dom"/>
</dbReference>
<feature type="domain" description="UvrC family homology region profile" evidence="2">
    <location>
        <begin position="218"/>
        <end position="356"/>
    </location>
</feature>
<dbReference type="EMBL" id="LCRA01000022">
    <property type="protein sequence ID" value="KKW26525.1"/>
    <property type="molecule type" value="Genomic_DNA"/>
</dbReference>
<dbReference type="SUPFAM" id="SSF82771">
    <property type="entry name" value="GIY-YIG endonuclease"/>
    <property type="match status" value="1"/>
</dbReference>
<dbReference type="AlphaFoldDB" id="A0A0G1X6Q6"/>
<gene>
    <name evidence="3" type="ORF">UY70_C0022G0004</name>
</gene>
<dbReference type="InterPro" id="IPR036876">
    <property type="entry name" value="UVR_dom_sf"/>
</dbReference>
<protein>
    <submittedName>
        <fullName evidence="3">Excinuclease ABC, C subunit</fullName>
    </submittedName>
</protein>
<dbReference type="SUPFAM" id="SSF46600">
    <property type="entry name" value="C-terminal UvrC-binding domain of UvrB"/>
    <property type="match status" value="1"/>
</dbReference>
<dbReference type="GO" id="GO:0009380">
    <property type="term" value="C:excinuclease repair complex"/>
    <property type="evidence" value="ECO:0007669"/>
    <property type="project" value="TreeGrafter"/>
</dbReference>
<dbReference type="InterPro" id="IPR047296">
    <property type="entry name" value="GIY-YIG_UvrC_Cho"/>
</dbReference>
<sequence>MQRPELKKFKLPDNPGVYFFKKGREILYIGKAASLRDRVRSYFSSDLESGRGPAIVKMVTDATKISWLSTDSVLEALILEANMIKRYQPPANVDEKDNKSFNYLVITKENFPRVLVVRGRELFQKWNNKDSKHVFGPFPGGLALRDAIKIVRKIFPFRDSKCVPCGSEKNKACRPCFNRQICLCPGVCTGEVTKEGCAHTIRNIRDLFSGNFHGLKRRLAAEMRAAAAQERFEEASALRRQVNALEHIRDVSLIKRESRVSDGGSSILSRTGARIEAYDVAHTGGDETVGVMTVISNGEMIKTAYRKFKIQTVTNDDVAALSEMFSRRLGHSEWPLPRVFVVDGGKAHVRAVERLLNTVGISIPVVGVVKDEHHKPKGLIGDARIIAVYERDIVLANSEAHRFSITFHRARRRRHFLEL</sequence>
<dbReference type="SMART" id="SM00465">
    <property type="entry name" value="GIYc"/>
    <property type="match status" value="1"/>
</dbReference>
<dbReference type="InterPro" id="IPR000305">
    <property type="entry name" value="GIY-YIG_endonuc"/>
</dbReference>
<dbReference type="PROSITE" id="PS50164">
    <property type="entry name" value="GIY_YIG"/>
    <property type="match status" value="1"/>
</dbReference>
<dbReference type="InterPro" id="IPR035901">
    <property type="entry name" value="GIY-YIG_endonuc_sf"/>
</dbReference>
<dbReference type="PROSITE" id="PS50165">
    <property type="entry name" value="UVRC"/>
    <property type="match status" value="1"/>
</dbReference>
<accession>A0A0G1X6Q6</accession>
<dbReference type="InterPro" id="IPR038476">
    <property type="entry name" value="UvrC_RNase_H_dom_sf"/>
</dbReference>
<dbReference type="PANTHER" id="PTHR30562:SF1">
    <property type="entry name" value="UVRABC SYSTEM PROTEIN C"/>
    <property type="match status" value="1"/>
</dbReference>
<reference evidence="3 4" key="1">
    <citation type="journal article" date="2015" name="Nature">
        <title>rRNA introns, odd ribosomes, and small enigmatic genomes across a large radiation of phyla.</title>
        <authorList>
            <person name="Brown C.T."/>
            <person name="Hug L.A."/>
            <person name="Thomas B.C."/>
            <person name="Sharon I."/>
            <person name="Castelle C.J."/>
            <person name="Singh A."/>
            <person name="Wilkins M.J."/>
            <person name="Williams K.H."/>
            <person name="Banfield J.F."/>
        </authorList>
    </citation>
    <scope>NUCLEOTIDE SEQUENCE [LARGE SCALE GENOMIC DNA]</scope>
</reference>
<dbReference type="Gene3D" id="3.40.1440.10">
    <property type="entry name" value="GIY-YIG endonuclease"/>
    <property type="match status" value="1"/>
</dbReference>
<evidence type="ECO:0000259" key="2">
    <source>
        <dbReference type="PROSITE" id="PS50165"/>
    </source>
</evidence>
<dbReference type="GO" id="GO:0006289">
    <property type="term" value="P:nucleotide-excision repair"/>
    <property type="evidence" value="ECO:0007669"/>
    <property type="project" value="InterPro"/>
</dbReference>
<dbReference type="Gene3D" id="3.30.420.340">
    <property type="entry name" value="UvrC, RNAse H endonuclease domain"/>
    <property type="match status" value="1"/>
</dbReference>
<dbReference type="PANTHER" id="PTHR30562">
    <property type="entry name" value="UVRC/OXIDOREDUCTASE"/>
    <property type="match status" value="1"/>
</dbReference>
<dbReference type="CDD" id="cd10434">
    <property type="entry name" value="GIY-YIG_UvrC_Cho"/>
    <property type="match status" value="1"/>
</dbReference>
<dbReference type="Proteomes" id="UP000034185">
    <property type="component" value="Unassembled WGS sequence"/>
</dbReference>
<comment type="caution">
    <text evidence="3">The sequence shown here is derived from an EMBL/GenBank/DDBJ whole genome shotgun (WGS) entry which is preliminary data.</text>
</comment>
<name>A0A0G1X6Q6_9BACT</name>
<evidence type="ECO:0000313" key="4">
    <source>
        <dbReference type="Proteomes" id="UP000034185"/>
    </source>
</evidence>
<dbReference type="InterPro" id="IPR050066">
    <property type="entry name" value="UvrABC_protein_C"/>
</dbReference>
<dbReference type="Pfam" id="PF08459">
    <property type="entry name" value="UvrC_RNaseH_dom"/>
    <property type="match status" value="1"/>
</dbReference>
<evidence type="ECO:0000259" key="1">
    <source>
        <dbReference type="PROSITE" id="PS50164"/>
    </source>
</evidence>
<dbReference type="GO" id="GO:0009381">
    <property type="term" value="F:excinuclease ABC activity"/>
    <property type="evidence" value="ECO:0007669"/>
    <property type="project" value="InterPro"/>
</dbReference>
<dbReference type="InterPro" id="IPR001943">
    <property type="entry name" value="UVR_dom"/>
</dbReference>